<dbReference type="GO" id="GO:0016773">
    <property type="term" value="F:phosphotransferase activity, alcohol group as acceptor"/>
    <property type="evidence" value="ECO:0007669"/>
    <property type="project" value="InterPro"/>
</dbReference>
<dbReference type="PROSITE" id="PS00933">
    <property type="entry name" value="FGGY_KINASES_1"/>
    <property type="match status" value="1"/>
</dbReference>
<comment type="similarity">
    <text evidence="1 4">Belongs to the FGGY kinase family.</text>
</comment>
<reference evidence="7 8" key="1">
    <citation type="submission" date="2019-04" db="EMBL/GenBank/DDBJ databases">
        <title>Bacillus caeni sp. nov., a bacterium isolated from mangrove sediment.</title>
        <authorList>
            <person name="Huang H."/>
            <person name="Mo K."/>
            <person name="Hu Y."/>
        </authorList>
    </citation>
    <scope>NUCLEOTIDE SEQUENCE [LARGE SCALE GENOMIC DNA]</scope>
    <source>
        <strain evidence="7 8">HB172195</strain>
    </source>
</reference>
<dbReference type="Gene3D" id="3.30.420.40">
    <property type="match status" value="2"/>
</dbReference>
<dbReference type="OrthoDB" id="9805576at2"/>
<keyword evidence="2 4" id="KW-0808">Transferase</keyword>
<evidence type="ECO:0000313" key="8">
    <source>
        <dbReference type="Proteomes" id="UP000308230"/>
    </source>
</evidence>
<dbReference type="InterPro" id="IPR043129">
    <property type="entry name" value="ATPase_NBD"/>
</dbReference>
<evidence type="ECO:0000259" key="6">
    <source>
        <dbReference type="Pfam" id="PF02782"/>
    </source>
</evidence>
<dbReference type="AlphaFoldDB" id="A0A5R9F4M0"/>
<accession>A0A5R9F4M0</accession>
<protein>
    <submittedName>
        <fullName evidence="7">Gluconate kinase</fullName>
    </submittedName>
</protein>
<sequence length="485" mass="53244">MFDLKGHVKAESETAYPLYYPYPVWVEQKPAEIMEAAISTIRNVMDQSRIKKEQLLGIGLSSAMHSLICVDRKGNPLSNSITWADGRSNEQAENLKASTKGTEIYLKTGTPIHPMSPLPKLIWMKENNYDAYQNANRFLSIKEFLIYKLFGRAVVDYSVASATGMFDLRTLDWDEEALKLAGISKDQLSTPVPPTEIISGLPEPVASEMGIAADTPFVMAGSDGPLANLGIGAIEPGEVAITIGTSGAIRQFASQPETDTLQQTFCYAFSENLSILGGPINNGGIVLKWVKDLFHEKDVPFEMLSEMAESVPAGSGGLLFHPYLNGERAPIWNADARGNFFGVNATHKKEHFIRAAMEGVIFSIYQVGEALERLAGPASKIYASGGFARSHVWLQILADIFNQEVQVPISHQSSAWGAAWTALFATGNVDSLEDIKESIPMKETIKPNSDNHERYAELYNIYKGVGESLSNYFTAVADFQKKNSN</sequence>
<evidence type="ECO:0000313" key="7">
    <source>
        <dbReference type="EMBL" id="TLS37306.1"/>
    </source>
</evidence>
<dbReference type="PIRSF" id="PIRSF000538">
    <property type="entry name" value="GlpK"/>
    <property type="match status" value="1"/>
</dbReference>
<dbReference type="GO" id="GO:0016301">
    <property type="term" value="F:kinase activity"/>
    <property type="evidence" value="ECO:0007669"/>
    <property type="project" value="UniProtKB-KW"/>
</dbReference>
<dbReference type="InterPro" id="IPR000577">
    <property type="entry name" value="Carb_kinase_FGGY"/>
</dbReference>
<dbReference type="EMBL" id="SWLG01000007">
    <property type="protein sequence ID" value="TLS37306.1"/>
    <property type="molecule type" value="Genomic_DNA"/>
</dbReference>
<feature type="domain" description="Carbohydrate kinase FGGY C-terminal" evidence="6">
    <location>
        <begin position="240"/>
        <end position="425"/>
    </location>
</feature>
<dbReference type="PANTHER" id="PTHR43095">
    <property type="entry name" value="SUGAR KINASE"/>
    <property type="match status" value="1"/>
</dbReference>
<dbReference type="Proteomes" id="UP000308230">
    <property type="component" value="Unassembled WGS sequence"/>
</dbReference>
<keyword evidence="3 4" id="KW-0418">Kinase</keyword>
<dbReference type="InterPro" id="IPR050406">
    <property type="entry name" value="FGGY_Carb_Kinase"/>
</dbReference>
<dbReference type="InterPro" id="IPR018483">
    <property type="entry name" value="Carb_kinase_FGGY_CS"/>
</dbReference>
<evidence type="ECO:0000256" key="1">
    <source>
        <dbReference type="ARBA" id="ARBA00009156"/>
    </source>
</evidence>
<dbReference type="PANTHER" id="PTHR43095:SF2">
    <property type="entry name" value="GLUCONOKINASE"/>
    <property type="match status" value="1"/>
</dbReference>
<dbReference type="InterPro" id="IPR018485">
    <property type="entry name" value="FGGY_C"/>
</dbReference>
<dbReference type="GO" id="GO:0005975">
    <property type="term" value="P:carbohydrate metabolic process"/>
    <property type="evidence" value="ECO:0007669"/>
    <property type="project" value="InterPro"/>
</dbReference>
<organism evidence="7 8">
    <name type="scientific">Exobacillus caeni</name>
    <dbReference type="NCBI Taxonomy" id="2574798"/>
    <lineage>
        <taxon>Bacteria</taxon>
        <taxon>Bacillati</taxon>
        <taxon>Bacillota</taxon>
        <taxon>Bacilli</taxon>
        <taxon>Bacillales</taxon>
        <taxon>Guptibacillaceae</taxon>
        <taxon>Exobacillus</taxon>
    </lineage>
</organism>
<evidence type="ECO:0000256" key="2">
    <source>
        <dbReference type="ARBA" id="ARBA00022679"/>
    </source>
</evidence>
<dbReference type="Pfam" id="PF02782">
    <property type="entry name" value="FGGY_C"/>
    <property type="match status" value="1"/>
</dbReference>
<evidence type="ECO:0000259" key="5">
    <source>
        <dbReference type="Pfam" id="PF00370"/>
    </source>
</evidence>
<evidence type="ECO:0000256" key="3">
    <source>
        <dbReference type="ARBA" id="ARBA00022777"/>
    </source>
</evidence>
<dbReference type="PROSITE" id="PS00445">
    <property type="entry name" value="FGGY_KINASES_2"/>
    <property type="match status" value="1"/>
</dbReference>
<proteinExistence type="inferred from homology"/>
<dbReference type="CDD" id="cd07770">
    <property type="entry name" value="ASKHA_NBD_FGGY_GntK"/>
    <property type="match status" value="1"/>
</dbReference>
<gene>
    <name evidence="7" type="ORF">FCL54_11790</name>
</gene>
<dbReference type="Pfam" id="PF00370">
    <property type="entry name" value="FGGY_N"/>
    <property type="match status" value="1"/>
</dbReference>
<comment type="caution">
    <text evidence="7">The sequence shown here is derived from an EMBL/GenBank/DDBJ whole genome shotgun (WGS) entry which is preliminary data.</text>
</comment>
<dbReference type="InterPro" id="IPR018484">
    <property type="entry name" value="FGGY_N"/>
</dbReference>
<feature type="domain" description="Carbohydrate kinase FGGY N-terminal" evidence="5">
    <location>
        <begin position="2"/>
        <end position="230"/>
    </location>
</feature>
<dbReference type="SUPFAM" id="SSF53067">
    <property type="entry name" value="Actin-like ATPase domain"/>
    <property type="match status" value="2"/>
</dbReference>
<name>A0A5R9F4M0_9BACL</name>
<evidence type="ECO:0000256" key="4">
    <source>
        <dbReference type="RuleBase" id="RU003733"/>
    </source>
</evidence>
<keyword evidence="8" id="KW-1185">Reference proteome</keyword>